<dbReference type="Pfam" id="PF00789">
    <property type="entry name" value="UBX"/>
    <property type="match status" value="1"/>
</dbReference>
<gene>
    <name evidence="2" type="ORF">GPUH_LOCUS15692</name>
</gene>
<dbReference type="GO" id="GO:0005737">
    <property type="term" value="C:cytoplasm"/>
    <property type="evidence" value="ECO:0007669"/>
    <property type="project" value="TreeGrafter"/>
</dbReference>
<dbReference type="AlphaFoldDB" id="A0A3P7MRP0"/>
<organism evidence="2 3">
    <name type="scientific">Gongylonema pulchrum</name>
    <dbReference type="NCBI Taxonomy" id="637853"/>
    <lineage>
        <taxon>Eukaryota</taxon>
        <taxon>Metazoa</taxon>
        <taxon>Ecdysozoa</taxon>
        <taxon>Nematoda</taxon>
        <taxon>Chromadorea</taxon>
        <taxon>Rhabditida</taxon>
        <taxon>Spirurina</taxon>
        <taxon>Spiruromorpha</taxon>
        <taxon>Spiruroidea</taxon>
        <taxon>Gongylonematidae</taxon>
        <taxon>Gongylonema</taxon>
    </lineage>
</organism>
<keyword evidence="3" id="KW-1185">Reference proteome</keyword>
<evidence type="ECO:0000259" key="1">
    <source>
        <dbReference type="PROSITE" id="PS50033"/>
    </source>
</evidence>
<evidence type="ECO:0000313" key="3">
    <source>
        <dbReference type="Proteomes" id="UP000271098"/>
    </source>
</evidence>
<dbReference type="PANTHER" id="PTHR23153">
    <property type="entry name" value="UBX-RELATED"/>
    <property type="match status" value="1"/>
</dbReference>
<accession>A0A3P7MRP0</accession>
<dbReference type="Proteomes" id="UP000271098">
    <property type="component" value="Unassembled WGS sequence"/>
</dbReference>
<dbReference type="SUPFAM" id="SSF54236">
    <property type="entry name" value="Ubiquitin-like"/>
    <property type="match status" value="1"/>
</dbReference>
<proteinExistence type="predicted"/>
<reference evidence="2 3" key="1">
    <citation type="submission" date="2018-11" db="EMBL/GenBank/DDBJ databases">
        <authorList>
            <consortium name="Pathogen Informatics"/>
        </authorList>
    </citation>
    <scope>NUCLEOTIDE SEQUENCE [LARGE SCALE GENOMIC DNA]</scope>
</reference>
<sequence length="153" mass="18037">MLKVYKLEASQAIPNPRLPRDFFDLDSVEIRKEQQQREADVEKLSTLRTREMREREQVMRNYQYKYTLLRIRFPNRLLLQGTFGCSEPFEAVRDFVKEHLTNLEPLLFVLKDPVSGKAIVDETKTLNELNLIPAAISYLDQRFVENAEQFLAT</sequence>
<evidence type="ECO:0000313" key="2">
    <source>
        <dbReference type="EMBL" id="VDN26483.1"/>
    </source>
</evidence>
<protein>
    <recommendedName>
        <fullName evidence="1">UBX domain-containing protein</fullName>
    </recommendedName>
</protein>
<dbReference type="InterPro" id="IPR029071">
    <property type="entry name" value="Ubiquitin-like_domsf"/>
</dbReference>
<feature type="domain" description="UBX" evidence="1">
    <location>
        <begin position="62"/>
        <end position="139"/>
    </location>
</feature>
<dbReference type="PANTHER" id="PTHR23153:SF38">
    <property type="entry name" value="UBX DOMAIN-CONTAINING PROTEIN 6"/>
    <property type="match status" value="1"/>
</dbReference>
<dbReference type="EMBL" id="UYRT01082780">
    <property type="protein sequence ID" value="VDN26483.1"/>
    <property type="molecule type" value="Genomic_DNA"/>
</dbReference>
<dbReference type="OrthoDB" id="49605at2759"/>
<dbReference type="PROSITE" id="PS50033">
    <property type="entry name" value="UBX"/>
    <property type="match status" value="1"/>
</dbReference>
<name>A0A3P7MRP0_9BILA</name>
<dbReference type="Gene3D" id="3.10.20.90">
    <property type="entry name" value="Phosphatidylinositol 3-kinase Catalytic Subunit, Chain A, domain 1"/>
    <property type="match status" value="1"/>
</dbReference>
<dbReference type="InterPro" id="IPR001012">
    <property type="entry name" value="UBX_dom"/>
</dbReference>